<gene>
    <name evidence="1" type="ORF">E3P99_00891</name>
</gene>
<protein>
    <recommendedName>
        <fullName evidence="3">F-box domain-containing protein</fullName>
    </recommendedName>
</protein>
<dbReference type="AlphaFoldDB" id="A0A4T0FT79"/>
<comment type="caution">
    <text evidence="1">The sequence shown here is derived from an EMBL/GenBank/DDBJ whole genome shotgun (WGS) entry which is preliminary data.</text>
</comment>
<proteinExistence type="predicted"/>
<accession>A0A4T0FT79</accession>
<keyword evidence="2" id="KW-1185">Reference proteome</keyword>
<dbReference type="OrthoDB" id="2017782at2759"/>
<reference evidence="1 2" key="1">
    <citation type="submission" date="2019-03" db="EMBL/GenBank/DDBJ databases">
        <title>Sequencing 23 genomes of Wallemia ichthyophaga.</title>
        <authorList>
            <person name="Gostincar C."/>
        </authorList>
    </citation>
    <scope>NUCLEOTIDE SEQUENCE [LARGE SCALE GENOMIC DNA]</scope>
    <source>
        <strain evidence="1 2">EXF-5753</strain>
    </source>
</reference>
<dbReference type="EMBL" id="SPNW01000010">
    <property type="protein sequence ID" value="TIA91768.1"/>
    <property type="molecule type" value="Genomic_DNA"/>
</dbReference>
<organism evidence="1 2">
    <name type="scientific">Wallemia hederae</name>
    <dbReference type="NCBI Taxonomy" id="1540922"/>
    <lineage>
        <taxon>Eukaryota</taxon>
        <taxon>Fungi</taxon>
        <taxon>Dikarya</taxon>
        <taxon>Basidiomycota</taxon>
        <taxon>Wallemiomycotina</taxon>
        <taxon>Wallemiomycetes</taxon>
        <taxon>Wallemiales</taxon>
        <taxon>Wallemiaceae</taxon>
        <taxon>Wallemia</taxon>
    </lineage>
</organism>
<name>A0A4T0FT79_9BASI</name>
<evidence type="ECO:0008006" key="3">
    <source>
        <dbReference type="Google" id="ProtNLM"/>
    </source>
</evidence>
<evidence type="ECO:0000313" key="2">
    <source>
        <dbReference type="Proteomes" id="UP000310189"/>
    </source>
</evidence>
<dbReference type="Proteomes" id="UP000310189">
    <property type="component" value="Unassembled WGS sequence"/>
</dbReference>
<evidence type="ECO:0000313" key="1">
    <source>
        <dbReference type="EMBL" id="TIA91768.1"/>
    </source>
</evidence>
<sequence length="449" mass="52265">MKFEFLPVDLQFADLRDLVSLLQVSRYFHDTFNFSSNNNLYSNLFANYFDITAPLRRFNLLSSNIALELRQRMVTLDRFHARLRNDILDDAHLLVDLLRLYLIAIESDYTNTRYSSLISLYSRRFIHSAAFPSPDDHLNSFILWLDYLYNDNPPEITPYKPFLFAAHHYDSFYAPWPYAKLPSAEFDAQFDDPFLTNLTLHDQSITITYFGTTMRFRPPLSSHAAFLTLHKYKNNLSKPRLTSKDFDAEFVRLTHCTDPSSSPGCSKTLFKNHFQGAWEGFFSYYEFDDYRDILAGSVDTLYNGVYAMQPQVWRLNEVMQEYKPSTSLSTLSDVCGNPQEQHLFLKQQDTTSVNDTPPINDILIQSDTMDEDKEIGLSGLGHSSWGRFTLRGKVRAWDGMFMLCKEYTPDRRGKWFYRGYSLPGGVLVGRWRDTYTRLLCVDEALKSKC</sequence>